<name>A0A4R3LDI8_9GAMM</name>
<evidence type="ECO:0000256" key="7">
    <source>
        <dbReference type="SAM" id="SignalP"/>
    </source>
</evidence>
<dbReference type="Pfam" id="PF00034">
    <property type="entry name" value="Cytochrom_C"/>
    <property type="match status" value="1"/>
</dbReference>
<evidence type="ECO:0000256" key="5">
    <source>
        <dbReference type="ARBA" id="ARBA00023004"/>
    </source>
</evidence>
<dbReference type="Proteomes" id="UP000294599">
    <property type="component" value="Unassembled WGS sequence"/>
</dbReference>
<evidence type="ECO:0000313" key="10">
    <source>
        <dbReference type="Proteomes" id="UP000294599"/>
    </source>
</evidence>
<evidence type="ECO:0000256" key="1">
    <source>
        <dbReference type="ARBA" id="ARBA00022448"/>
    </source>
</evidence>
<evidence type="ECO:0000256" key="6">
    <source>
        <dbReference type="PROSITE-ProRule" id="PRU00433"/>
    </source>
</evidence>
<sequence length="114" mass="12223">MMSRAILVASALVLFGLNAPAFAAGDAERGREKSQVCQACHGVDGNGIGDPQYPLIAGQYADYLSQAMRAYQTGERQNVIMQGFMATLTAQDIDDLAAYFASQKGSLDDLSHFK</sequence>
<organism evidence="9 10">
    <name type="scientific">Pseudofulvimonas gallinarii</name>
    <dbReference type="NCBI Taxonomy" id="634155"/>
    <lineage>
        <taxon>Bacteria</taxon>
        <taxon>Pseudomonadati</taxon>
        <taxon>Pseudomonadota</taxon>
        <taxon>Gammaproteobacteria</taxon>
        <taxon>Lysobacterales</taxon>
        <taxon>Rhodanobacteraceae</taxon>
        <taxon>Pseudofulvimonas</taxon>
    </lineage>
</organism>
<reference evidence="9 10" key="1">
    <citation type="submission" date="2019-03" db="EMBL/GenBank/DDBJ databases">
        <title>Genomic Encyclopedia of Type Strains, Phase IV (KMG-IV): sequencing the most valuable type-strain genomes for metagenomic binning, comparative biology and taxonomic classification.</title>
        <authorList>
            <person name="Goeker M."/>
        </authorList>
    </citation>
    <scope>NUCLEOTIDE SEQUENCE [LARGE SCALE GENOMIC DNA]</scope>
    <source>
        <strain evidence="9 10">DSM 21944</strain>
    </source>
</reference>
<feature type="domain" description="Cytochrome c" evidence="8">
    <location>
        <begin position="25"/>
        <end position="104"/>
    </location>
</feature>
<dbReference type="PANTHER" id="PTHR33751">
    <property type="entry name" value="CBB3-TYPE CYTOCHROME C OXIDASE SUBUNIT FIXP"/>
    <property type="match status" value="1"/>
</dbReference>
<feature type="chain" id="PRO_5020944391" evidence="7">
    <location>
        <begin position="24"/>
        <end position="114"/>
    </location>
</feature>
<dbReference type="InterPro" id="IPR009056">
    <property type="entry name" value="Cyt_c-like_dom"/>
</dbReference>
<accession>A0A4R3LDI8</accession>
<dbReference type="GO" id="GO:0046872">
    <property type="term" value="F:metal ion binding"/>
    <property type="evidence" value="ECO:0007669"/>
    <property type="project" value="UniProtKB-KW"/>
</dbReference>
<keyword evidence="4" id="KW-0249">Electron transport</keyword>
<dbReference type="SUPFAM" id="SSF46626">
    <property type="entry name" value="Cytochrome c"/>
    <property type="match status" value="1"/>
</dbReference>
<evidence type="ECO:0000313" key="9">
    <source>
        <dbReference type="EMBL" id="TCS96364.1"/>
    </source>
</evidence>
<comment type="caution">
    <text evidence="9">The sequence shown here is derived from an EMBL/GenBank/DDBJ whole genome shotgun (WGS) entry which is preliminary data.</text>
</comment>
<proteinExistence type="predicted"/>
<evidence type="ECO:0000256" key="3">
    <source>
        <dbReference type="ARBA" id="ARBA00022723"/>
    </source>
</evidence>
<feature type="signal peptide" evidence="7">
    <location>
        <begin position="1"/>
        <end position="23"/>
    </location>
</feature>
<dbReference type="InterPro" id="IPR036909">
    <property type="entry name" value="Cyt_c-like_dom_sf"/>
</dbReference>
<gene>
    <name evidence="9" type="ORF">EDC25_11552</name>
</gene>
<keyword evidence="7" id="KW-0732">Signal</keyword>
<dbReference type="GO" id="GO:0020037">
    <property type="term" value="F:heme binding"/>
    <property type="evidence" value="ECO:0007669"/>
    <property type="project" value="InterPro"/>
</dbReference>
<dbReference type="AlphaFoldDB" id="A0A4R3LDI8"/>
<dbReference type="InterPro" id="IPR050597">
    <property type="entry name" value="Cytochrome_c_Oxidase_Subunit"/>
</dbReference>
<dbReference type="PANTHER" id="PTHR33751:SF9">
    <property type="entry name" value="CYTOCHROME C4"/>
    <property type="match status" value="1"/>
</dbReference>
<evidence type="ECO:0000256" key="4">
    <source>
        <dbReference type="ARBA" id="ARBA00022982"/>
    </source>
</evidence>
<keyword evidence="1" id="KW-0813">Transport</keyword>
<keyword evidence="5 6" id="KW-0408">Iron</keyword>
<protein>
    <submittedName>
        <fullName evidence="9">Cytochrome c553</fullName>
    </submittedName>
</protein>
<dbReference type="EMBL" id="SMAF01000015">
    <property type="protein sequence ID" value="TCS96364.1"/>
    <property type="molecule type" value="Genomic_DNA"/>
</dbReference>
<dbReference type="PROSITE" id="PS51007">
    <property type="entry name" value="CYTC"/>
    <property type="match status" value="1"/>
</dbReference>
<keyword evidence="3 6" id="KW-0479">Metal-binding</keyword>
<keyword evidence="10" id="KW-1185">Reference proteome</keyword>
<evidence type="ECO:0000256" key="2">
    <source>
        <dbReference type="ARBA" id="ARBA00022617"/>
    </source>
</evidence>
<dbReference type="GO" id="GO:0009055">
    <property type="term" value="F:electron transfer activity"/>
    <property type="evidence" value="ECO:0007669"/>
    <property type="project" value="InterPro"/>
</dbReference>
<dbReference type="Gene3D" id="1.10.760.10">
    <property type="entry name" value="Cytochrome c-like domain"/>
    <property type="match status" value="1"/>
</dbReference>
<keyword evidence="2 6" id="KW-0349">Heme</keyword>
<evidence type="ECO:0000259" key="8">
    <source>
        <dbReference type="PROSITE" id="PS51007"/>
    </source>
</evidence>